<name>A0A975BIJ6_9BACT</name>
<dbReference type="AlphaFoldDB" id="A0A975BIJ6"/>
<gene>
    <name evidence="1" type="ORF">dnm_017630</name>
</gene>
<organism evidence="1 2">
    <name type="scientific">Desulfonema magnum</name>
    <dbReference type="NCBI Taxonomy" id="45655"/>
    <lineage>
        <taxon>Bacteria</taxon>
        <taxon>Pseudomonadati</taxon>
        <taxon>Thermodesulfobacteriota</taxon>
        <taxon>Desulfobacteria</taxon>
        <taxon>Desulfobacterales</taxon>
        <taxon>Desulfococcaceae</taxon>
        <taxon>Desulfonema</taxon>
    </lineage>
</organism>
<evidence type="ECO:0000313" key="2">
    <source>
        <dbReference type="Proteomes" id="UP000663722"/>
    </source>
</evidence>
<protein>
    <submittedName>
        <fullName evidence="1">Uncharacterized protein</fullName>
    </submittedName>
</protein>
<dbReference type="EMBL" id="CP061800">
    <property type="protein sequence ID" value="QTA85749.1"/>
    <property type="molecule type" value="Genomic_DNA"/>
</dbReference>
<sequence>MSVISYQLNTRAKIFRYFFRNAETKLGYSGSEKCWKIYGQILISSQQ</sequence>
<proteinExistence type="predicted"/>
<dbReference type="Proteomes" id="UP000663722">
    <property type="component" value="Chromosome"/>
</dbReference>
<evidence type="ECO:0000313" key="1">
    <source>
        <dbReference type="EMBL" id="QTA85749.1"/>
    </source>
</evidence>
<accession>A0A975BIJ6</accession>
<dbReference type="KEGG" id="dmm:dnm_017630"/>
<reference evidence="1" key="1">
    <citation type="journal article" date="2021" name="Microb. Physiol.">
        <title>Proteogenomic Insights into the Physiology of Marine, Sulfate-Reducing, Filamentous Desulfonema limicola and Desulfonema magnum.</title>
        <authorList>
            <person name="Schnaars V."/>
            <person name="Wohlbrand L."/>
            <person name="Scheve S."/>
            <person name="Hinrichs C."/>
            <person name="Reinhardt R."/>
            <person name="Rabus R."/>
        </authorList>
    </citation>
    <scope>NUCLEOTIDE SEQUENCE</scope>
    <source>
        <strain evidence="1">4be13</strain>
    </source>
</reference>
<keyword evidence="2" id="KW-1185">Reference proteome</keyword>